<dbReference type="OrthoDB" id="6617542at2759"/>
<dbReference type="AlphaFoldDB" id="A0A4Y2AZ13"/>
<name>A0A4Y2AZ13_ARAVE</name>
<accession>A0A4Y2AZ13</accession>
<comment type="caution">
    <text evidence="1">The sequence shown here is derived from an EMBL/GenBank/DDBJ whole genome shotgun (WGS) entry which is preliminary data.</text>
</comment>
<evidence type="ECO:0000313" key="1">
    <source>
        <dbReference type="EMBL" id="GBL85332.1"/>
    </source>
</evidence>
<proteinExistence type="predicted"/>
<protein>
    <submittedName>
        <fullName evidence="1">Uncharacterized protein</fullName>
    </submittedName>
</protein>
<dbReference type="Proteomes" id="UP000499080">
    <property type="component" value="Unassembled WGS sequence"/>
</dbReference>
<evidence type="ECO:0000313" key="2">
    <source>
        <dbReference type="Proteomes" id="UP000499080"/>
    </source>
</evidence>
<gene>
    <name evidence="1" type="ORF">AVEN_222786_1</name>
</gene>
<reference evidence="1 2" key="1">
    <citation type="journal article" date="2019" name="Sci. Rep.">
        <title>Orb-weaving spider Araneus ventricosus genome elucidates the spidroin gene catalogue.</title>
        <authorList>
            <person name="Kono N."/>
            <person name="Nakamura H."/>
            <person name="Ohtoshi R."/>
            <person name="Moran D.A.P."/>
            <person name="Shinohara A."/>
            <person name="Yoshida Y."/>
            <person name="Fujiwara M."/>
            <person name="Mori M."/>
            <person name="Tomita M."/>
            <person name="Arakawa K."/>
        </authorList>
    </citation>
    <scope>NUCLEOTIDE SEQUENCE [LARGE SCALE GENOMIC DNA]</scope>
</reference>
<keyword evidence="2" id="KW-1185">Reference proteome</keyword>
<organism evidence="1 2">
    <name type="scientific">Araneus ventricosus</name>
    <name type="common">Orbweaver spider</name>
    <name type="synonym">Epeira ventricosa</name>
    <dbReference type="NCBI Taxonomy" id="182803"/>
    <lineage>
        <taxon>Eukaryota</taxon>
        <taxon>Metazoa</taxon>
        <taxon>Ecdysozoa</taxon>
        <taxon>Arthropoda</taxon>
        <taxon>Chelicerata</taxon>
        <taxon>Arachnida</taxon>
        <taxon>Araneae</taxon>
        <taxon>Araneomorphae</taxon>
        <taxon>Entelegynae</taxon>
        <taxon>Araneoidea</taxon>
        <taxon>Araneidae</taxon>
        <taxon>Araneus</taxon>
    </lineage>
</organism>
<dbReference type="EMBL" id="BGPR01000042">
    <property type="protein sequence ID" value="GBL85332.1"/>
    <property type="molecule type" value="Genomic_DNA"/>
</dbReference>
<sequence length="104" mass="12108">MSVEEDIPVAATLTYLEIWHAVCEQDQTIKVDDSDGDECVEENPPTNAEMKQALDILKLGVQHRSANFKKQYEYEQYINELLKNNCRQATINKFLIDIIEINYR</sequence>